<organism evidence="2 3">
    <name type="scientific">Leifsonia virtsii</name>
    <dbReference type="NCBI Taxonomy" id="3035915"/>
    <lineage>
        <taxon>Bacteria</taxon>
        <taxon>Bacillati</taxon>
        <taxon>Actinomycetota</taxon>
        <taxon>Actinomycetes</taxon>
        <taxon>Micrococcales</taxon>
        <taxon>Microbacteriaceae</taxon>
        <taxon>Leifsonia</taxon>
    </lineage>
</organism>
<feature type="transmembrane region" description="Helical" evidence="1">
    <location>
        <begin position="153"/>
        <end position="172"/>
    </location>
</feature>
<evidence type="ECO:0000313" key="2">
    <source>
        <dbReference type="EMBL" id="MDN4598990.1"/>
    </source>
</evidence>
<comment type="caution">
    <text evidence="2">The sequence shown here is derived from an EMBL/GenBank/DDBJ whole genome shotgun (WGS) entry which is preliminary data.</text>
</comment>
<name>A0ABT8J1Q6_9MICO</name>
<keyword evidence="1" id="KW-0472">Membrane</keyword>
<feature type="transmembrane region" description="Helical" evidence="1">
    <location>
        <begin position="120"/>
        <end position="141"/>
    </location>
</feature>
<keyword evidence="1" id="KW-1133">Transmembrane helix</keyword>
<evidence type="ECO:0000256" key="1">
    <source>
        <dbReference type="SAM" id="Phobius"/>
    </source>
</evidence>
<protein>
    <recommendedName>
        <fullName evidence="4">Integral membrane protein</fullName>
    </recommendedName>
</protein>
<evidence type="ECO:0000313" key="3">
    <source>
        <dbReference type="Proteomes" id="UP001174210"/>
    </source>
</evidence>
<gene>
    <name evidence="2" type="ORF">P5G59_17700</name>
</gene>
<feature type="transmembrane region" description="Helical" evidence="1">
    <location>
        <begin position="44"/>
        <end position="75"/>
    </location>
</feature>
<reference evidence="2" key="1">
    <citation type="submission" date="2023-03" db="EMBL/GenBank/DDBJ databases">
        <title>MT1 and MT2 Draft Genomes of Novel Species.</title>
        <authorList>
            <person name="Venkateswaran K."/>
        </authorList>
    </citation>
    <scope>NUCLEOTIDE SEQUENCE</scope>
    <source>
        <strain evidence="2">F6_8S_P_1A</strain>
    </source>
</reference>
<dbReference type="RefSeq" id="WP_301220335.1">
    <property type="nucleotide sequence ID" value="NZ_JAROCB010000005.1"/>
</dbReference>
<proteinExistence type="predicted"/>
<feature type="transmembrane region" description="Helical" evidence="1">
    <location>
        <begin position="87"/>
        <end position="108"/>
    </location>
</feature>
<dbReference type="Proteomes" id="UP001174210">
    <property type="component" value="Unassembled WGS sequence"/>
</dbReference>
<keyword evidence="1" id="KW-0812">Transmembrane</keyword>
<sequence>MTAGAPVRPPARRLRVADGRALPAPTSRPTSHGLLMTLAHELPAVGLMLAACVTGGGAALFGGALALALLAMLYARSARRSAFAREHIVDLWAMQVLLVAMAFGEAGVASASPAGHHHGAALASGPVAVALTVVALAGWTLGRVLLARRVLRAHTVISATLCGGMLAAMALLP</sequence>
<accession>A0ABT8J1Q6</accession>
<keyword evidence="3" id="KW-1185">Reference proteome</keyword>
<dbReference type="EMBL" id="JAROCB010000005">
    <property type="protein sequence ID" value="MDN4598990.1"/>
    <property type="molecule type" value="Genomic_DNA"/>
</dbReference>
<evidence type="ECO:0008006" key="4">
    <source>
        <dbReference type="Google" id="ProtNLM"/>
    </source>
</evidence>